<gene>
    <name evidence="1" type="ORF">SLEP1_g59225</name>
</gene>
<evidence type="ECO:0000313" key="1">
    <source>
        <dbReference type="EMBL" id="GKV52652.1"/>
    </source>
</evidence>
<dbReference type="EMBL" id="BPVZ01000797">
    <property type="protein sequence ID" value="GKV52652.1"/>
    <property type="molecule type" value="Genomic_DNA"/>
</dbReference>
<dbReference type="SUPFAM" id="SSF52058">
    <property type="entry name" value="L domain-like"/>
    <property type="match status" value="1"/>
</dbReference>
<dbReference type="Gene3D" id="3.80.10.10">
    <property type="entry name" value="Ribonuclease Inhibitor"/>
    <property type="match status" value="1"/>
</dbReference>
<evidence type="ECO:0000313" key="2">
    <source>
        <dbReference type="Proteomes" id="UP001054252"/>
    </source>
</evidence>
<feature type="non-terminal residue" evidence="1">
    <location>
        <position position="98"/>
    </location>
</feature>
<keyword evidence="2" id="KW-1185">Reference proteome</keyword>
<name>A0AAV5MW87_9ROSI</name>
<dbReference type="InterPro" id="IPR032675">
    <property type="entry name" value="LRR_dom_sf"/>
</dbReference>
<dbReference type="Proteomes" id="UP001054252">
    <property type="component" value="Unassembled WGS sequence"/>
</dbReference>
<proteinExistence type="predicted"/>
<dbReference type="InterPro" id="IPR001611">
    <property type="entry name" value="Leu-rich_rpt"/>
</dbReference>
<protein>
    <submittedName>
        <fullName evidence="1">Uncharacterized protein</fullName>
    </submittedName>
</protein>
<reference evidence="1 2" key="1">
    <citation type="journal article" date="2021" name="Commun. Biol.">
        <title>The genome of Shorea leprosula (Dipterocarpaceae) highlights the ecological relevance of drought in aseasonal tropical rainforests.</title>
        <authorList>
            <person name="Ng K.K.S."/>
            <person name="Kobayashi M.J."/>
            <person name="Fawcett J.A."/>
            <person name="Hatakeyama M."/>
            <person name="Paape T."/>
            <person name="Ng C.H."/>
            <person name="Ang C.C."/>
            <person name="Tnah L.H."/>
            <person name="Lee C.T."/>
            <person name="Nishiyama T."/>
            <person name="Sese J."/>
            <person name="O'Brien M.J."/>
            <person name="Copetti D."/>
            <person name="Mohd Noor M.I."/>
            <person name="Ong R.C."/>
            <person name="Putra M."/>
            <person name="Sireger I.Z."/>
            <person name="Indrioko S."/>
            <person name="Kosugi Y."/>
            <person name="Izuno A."/>
            <person name="Isagi Y."/>
            <person name="Lee S.L."/>
            <person name="Shimizu K.K."/>
        </authorList>
    </citation>
    <scope>NUCLEOTIDE SEQUENCE [LARGE SCALE GENOMIC DNA]</scope>
    <source>
        <strain evidence="1">214</strain>
    </source>
</reference>
<organism evidence="1 2">
    <name type="scientific">Rubroshorea leprosula</name>
    <dbReference type="NCBI Taxonomy" id="152421"/>
    <lineage>
        <taxon>Eukaryota</taxon>
        <taxon>Viridiplantae</taxon>
        <taxon>Streptophyta</taxon>
        <taxon>Embryophyta</taxon>
        <taxon>Tracheophyta</taxon>
        <taxon>Spermatophyta</taxon>
        <taxon>Magnoliopsida</taxon>
        <taxon>eudicotyledons</taxon>
        <taxon>Gunneridae</taxon>
        <taxon>Pentapetalae</taxon>
        <taxon>rosids</taxon>
        <taxon>malvids</taxon>
        <taxon>Malvales</taxon>
        <taxon>Dipterocarpaceae</taxon>
        <taxon>Rubroshorea</taxon>
    </lineage>
</organism>
<accession>A0AAV5MW87</accession>
<dbReference type="Pfam" id="PF00560">
    <property type="entry name" value="LRR_1"/>
    <property type="match status" value="2"/>
</dbReference>
<dbReference type="AlphaFoldDB" id="A0AAV5MW87"/>
<comment type="caution">
    <text evidence="1">The sequence shown here is derived from an EMBL/GenBank/DDBJ whole genome shotgun (WGS) entry which is preliminary data.</text>
</comment>
<sequence>MCKDITISYNIVKRDSLNRGVLCLNCEKHINISVLPNSDAIPEPKTNDRDLSYNSLNGSIPESLGQLTAVRRLNLNSNSLSGRVPAALGGRLLHGASF</sequence>